<dbReference type="PANTHER" id="PTHR47332:SF4">
    <property type="entry name" value="SET DOMAIN-CONTAINING PROTEIN 5"/>
    <property type="match status" value="1"/>
</dbReference>
<sequence length="204" mass="22529">MPFDGKYCHYFLRFASKTSDDPTIGGRSCPDVHYIFSLTEIARAAFGPDRIQMWESGMRRLMPDKDLFELPVKHKVGTTSSNNNNTPKAYAIQEIPGKGFGMAATREIHRGTRILIEAPLFRVPRVSAASNQETTSRLLSWSIPSSTRPSSAISCRSPTRSAPKKLGPFWITRTNAPPLGLDKSPEGGIFLEAARINHACPPNV</sequence>
<evidence type="ECO:0008006" key="4">
    <source>
        <dbReference type="Google" id="ProtNLM"/>
    </source>
</evidence>
<dbReference type="Gene3D" id="2.170.270.10">
    <property type="entry name" value="SET domain"/>
    <property type="match status" value="1"/>
</dbReference>
<gene>
    <name evidence="2" type="ORF">Sste5346_002388</name>
</gene>
<evidence type="ECO:0000256" key="1">
    <source>
        <dbReference type="SAM" id="MobiDB-lite"/>
    </source>
</evidence>
<dbReference type="EMBL" id="JAWCUI010000009">
    <property type="protein sequence ID" value="KAL1900663.1"/>
    <property type="molecule type" value="Genomic_DNA"/>
</dbReference>
<dbReference type="Proteomes" id="UP001583186">
    <property type="component" value="Unassembled WGS sequence"/>
</dbReference>
<comment type="caution">
    <text evidence="2">The sequence shown here is derived from an EMBL/GenBank/DDBJ whole genome shotgun (WGS) entry which is preliminary data.</text>
</comment>
<dbReference type="InterPro" id="IPR053185">
    <property type="entry name" value="SET_domain_protein"/>
</dbReference>
<keyword evidence="3" id="KW-1185">Reference proteome</keyword>
<reference evidence="2 3" key="1">
    <citation type="journal article" date="2024" name="IMA Fungus">
        <title>IMA Genome - F19 : A genome assembly and annotation guide to empower mycologists, including annotated draft genome sequences of Ceratocystis pirilliformis, Diaporthe australafricana, Fusarium ophioides, Paecilomyces lecythidis, and Sporothrix stenoceras.</title>
        <authorList>
            <person name="Aylward J."/>
            <person name="Wilson A.M."/>
            <person name="Visagie C.M."/>
            <person name="Spraker J."/>
            <person name="Barnes I."/>
            <person name="Buitendag C."/>
            <person name="Ceriani C."/>
            <person name="Del Mar Angel L."/>
            <person name="du Plessis D."/>
            <person name="Fuchs T."/>
            <person name="Gasser K."/>
            <person name="Kramer D."/>
            <person name="Li W."/>
            <person name="Munsamy K."/>
            <person name="Piso A."/>
            <person name="Price J.L."/>
            <person name="Sonnekus B."/>
            <person name="Thomas C."/>
            <person name="van der Nest A."/>
            <person name="van Dijk A."/>
            <person name="van Heerden A."/>
            <person name="van Vuuren N."/>
            <person name="Yilmaz N."/>
            <person name="Duong T.A."/>
            <person name="van der Merwe N.A."/>
            <person name="Wingfield M.J."/>
            <person name="Wingfield B.D."/>
        </authorList>
    </citation>
    <scope>NUCLEOTIDE SEQUENCE [LARGE SCALE GENOMIC DNA]</scope>
    <source>
        <strain evidence="2 3">CMW 5346</strain>
    </source>
</reference>
<dbReference type="PANTHER" id="PTHR47332">
    <property type="entry name" value="SET DOMAIN-CONTAINING PROTEIN 5"/>
    <property type="match status" value="1"/>
</dbReference>
<evidence type="ECO:0000313" key="2">
    <source>
        <dbReference type="EMBL" id="KAL1900663.1"/>
    </source>
</evidence>
<proteinExistence type="predicted"/>
<accession>A0ABR3ZIY3</accession>
<dbReference type="InterPro" id="IPR046341">
    <property type="entry name" value="SET_dom_sf"/>
</dbReference>
<evidence type="ECO:0000313" key="3">
    <source>
        <dbReference type="Proteomes" id="UP001583186"/>
    </source>
</evidence>
<feature type="region of interest" description="Disordered" evidence="1">
    <location>
        <begin position="146"/>
        <end position="169"/>
    </location>
</feature>
<organism evidence="2 3">
    <name type="scientific">Sporothrix stenoceras</name>
    <dbReference type="NCBI Taxonomy" id="5173"/>
    <lineage>
        <taxon>Eukaryota</taxon>
        <taxon>Fungi</taxon>
        <taxon>Dikarya</taxon>
        <taxon>Ascomycota</taxon>
        <taxon>Pezizomycotina</taxon>
        <taxon>Sordariomycetes</taxon>
        <taxon>Sordariomycetidae</taxon>
        <taxon>Ophiostomatales</taxon>
        <taxon>Ophiostomataceae</taxon>
        <taxon>Sporothrix</taxon>
    </lineage>
</organism>
<protein>
    <recommendedName>
        <fullName evidence="4">SET domain-containing protein</fullName>
    </recommendedName>
</protein>
<name>A0ABR3ZIY3_9PEZI</name>
<feature type="compositionally biased region" description="Low complexity" evidence="1">
    <location>
        <begin position="146"/>
        <end position="157"/>
    </location>
</feature>
<dbReference type="SUPFAM" id="SSF82199">
    <property type="entry name" value="SET domain"/>
    <property type="match status" value="1"/>
</dbReference>